<comment type="caution">
    <text evidence="1">The sequence shown here is derived from an EMBL/GenBank/DDBJ whole genome shotgun (WGS) entry which is preliminary data.</text>
</comment>
<proteinExistence type="predicted"/>
<dbReference type="EMBL" id="JAIWYP010000001">
    <property type="protein sequence ID" value="KAH3876510.1"/>
    <property type="molecule type" value="Genomic_DNA"/>
</dbReference>
<reference evidence="1" key="1">
    <citation type="journal article" date="2019" name="bioRxiv">
        <title>The Genome of the Zebra Mussel, Dreissena polymorpha: A Resource for Invasive Species Research.</title>
        <authorList>
            <person name="McCartney M.A."/>
            <person name="Auch B."/>
            <person name="Kono T."/>
            <person name="Mallez S."/>
            <person name="Zhang Y."/>
            <person name="Obille A."/>
            <person name="Becker A."/>
            <person name="Abrahante J.E."/>
            <person name="Garbe J."/>
            <person name="Badalamenti J.P."/>
            <person name="Herman A."/>
            <person name="Mangelson H."/>
            <person name="Liachko I."/>
            <person name="Sullivan S."/>
            <person name="Sone E.D."/>
            <person name="Koren S."/>
            <person name="Silverstein K.A.T."/>
            <person name="Beckman K.B."/>
            <person name="Gohl D.M."/>
        </authorList>
    </citation>
    <scope>NUCLEOTIDE SEQUENCE</scope>
    <source>
        <strain evidence="1">Duluth1</strain>
        <tissue evidence="1">Whole animal</tissue>
    </source>
</reference>
<gene>
    <name evidence="1" type="ORF">DPMN_000355</name>
</gene>
<evidence type="ECO:0000313" key="2">
    <source>
        <dbReference type="Proteomes" id="UP000828390"/>
    </source>
</evidence>
<evidence type="ECO:0000313" key="1">
    <source>
        <dbReference type="EMBL" id="KAH3876510.1"/>
    </source>
</evidence>
<sequence>MTFLIPPFASLKTSNNDVDDTTCRIPKTVNNDVDNTTCHIAKTPNNGVDDITCRIPHESKQ</sequence>
<organism evidence="1 2">
    <name type="scientific">Dreissena polymorpha</name>
    <name type="common">Zebra mussel</name>
    <name type="synonym">Mytilus polymorpha</name>
    <dbReference type="NCBI Taxonomy" id="45954"/>
    <lineage>
        <taxon>Eukaryota</taxon>
        <taxon>Metazoa</taxon>
        <taxon>Spiralia</taxon>
        <taxon>Lophotrochozoa</taxon>
        <taxon>Mollusca</taxon>
        <taxon>Bivalvia</taxon>
        <taxon>Autobranchia</taxon>
        <taxon>Heteroconchia</taxon>
        <taxon>Euheterodonta</taxon>
        <taxon>Imparidentia</taxon>
        <taxon>Neoheterodontei</taxon>
        <taxon>Myida</taxon>
        <taxon>Dreissenoidea</taxon>
        <taxon>Dreissenidae</taxon>
        <taxon>Dreissena</taxon>
    </lineage>
</organism>
<dbReference type="Proteomes" id="UP000828390">
    <property type="component" value="Unassembled WGS sequence"/>
</dbReference>
<accession>A0A9D4RRY7</accession>
<name>A0A9D4RRY7_DREPO</name>
<keyword evidence="2" id="KW-1185">Reference proteome</keyword>
<reference evidence="1" key="2">
    <citation type="submission" date="2020-11" db="EMBL/GenBank/DDBJ databases">
        <authorList>
            <person name="McCartney M.A."/>
            <person name="Auch B."/>
            <person name="Kono T."/>
            <person name="Mallez S."/>
            <person name="Becker A."/>
            <person name="Gohl D.M."/>
            <person name="Silverstein K.A.T."/>
            <person name="Koren S."/>
            <person name="Bechman K.B."/>
            <person name="Herman A."/>
            <person name="Abrahante J.E."/>
            <person name="Garbe J."/>
        </authorList>
    </citation>
    <scope>NUCLEOTIDE SEQUENCE</scope>
    <source>
        <strain evidence="1">Duluth1</strain>
        <tissue evidence="1">Whole animal</tissue>
    </source>
</reference>
<protein>
    <submittedName>
        <fullName evidence="1">Uncharacterized protein</fullName>
    </submittedName>
</protein>
<dbReference type="AlphaFoldDB" id="A0A9D4RRY7"/>